<organism evidence="1 2">
    <name type="scientific">Caballeronia udeis</name>
    <dbReference type="NCBI Taxonomy" id="1232866"/>
    <lineage>
        <taxon>Bacteria</taxon>
        <taxon>Pseudomonadati</taxon>
        <taxon>Pseudomonadota</taxon>
        <taxon>Betaproteobacteria</taxon>
        <taxon>Burkholderiales</taxon>
        <taxon>Burkholderiaceae</taxon>
        <taxon>Caballeronia</taxon>
    </lineage>
</organism>
<accession>A0A158H564</accession>
<evidence type="ECO:0000313" key="2">
    <source>
        <dbReference type="Proteomes" id="UP000054683"/>
    </source>
</evidence>
<evidence type="ECO:0000313" key="1">
    <source>
        <dbReference type="EMBL" id="SAL39478.1"/>
    </source>
</evidence>
<sequence>MQSTLPLGPYGWLNTVYEISRMHAPAPEITGQVPVERCSPLERQSNRPAI</sequence>
<dbReference type="AlphaFoldDB" id="A0A158H564"/>
<proteinExistence type="predicted"/>
<dbReference type="EMBL" id="FCOK02000025">
    <property type="protein sequence ID" value="SAL39478.1"/>
    <property type="molecule type" value="Genomic_DNA"/>
</dbReference>
<name>A0A158H564_9BURK</name>
<reference evidence="1 2" key="1">
    <citation type="submission" date="2016-01" db="EMBL/GenBank/DDBJ databases">
        <authorList>
            <person name="Oliw E.H."/>
        </authorList>
    </citation>
    <scope>NUCLEOTIDE SEQUENCE [LARGE SCALE GENOMIC DNA]</scope>
    <source>
        <strain evidence="1">LMG 27134</strain>
    </source>
</reference>
<gene>
    <name evidence="1" type="ORF">AWB69_03917</name>
</gene>
<protein>
    <submittedName>
        <fullName evidence="1">Uncharacterized protein</fullName>
    </submittedName>
</protein>
<dbReference type="Proteomes" id="UP000054683">
    <property type="component" value="Unassembled WGS sequence"/>
</dbReference>